<dbReference type="Gene3D" id="3.30.559.30">
    <property type="entry name" value="Nonribosomal peptide synthetase, condensation domain"/>
    <property type="match status" value="1"/>
</dbReference>
<dbReference type="InterPro" id="IPR050091">
    <property type="entry name" value="PKS_NRPS_Biosynth_Enz"/>
</dbReference>
<dbReference type="Gene3D" id="1.10.1200.10">
    <property type="entry name" value="ACP-like"/>
    <property type="match status" value="1"/>
</dbReference>
<evidence type="ECO:0000256" key="4">
    <source>
        <dbReference type="ARBA" id="ARBA00022450"/>
    </source>
</evidence>
<dbReference type="Gene3D" id="3.40.50.720">
    <property type="entry name" value="NAD(P)-binding Rossmann-like Domain"/>
    <property type="match status" value="1"/>
</dbReference>
<dbReference type="Proteomes" id="UP000033163">
    <property type="component" value="Chromosome I"/>
</dbReference>
<dbReference type="InterPro" id="IPR020807">
    <property type="entry name" value="PKS_DH"/>
</dbReference>
<dbReference type="InterPro" id="IPR036736">
    <property type="entry name" value="ACP-like_sf"/>
</dbReference>
<dbReference type="PATRIC" id="fig|1073571.4.peg.1823"/>
<dbReference type="Gene3D" id="3.30.559.10">
    <property type="entry name" value="Chloramphenicol acetyltransferase-like domain"/>
    <property type="match status" value="1"/>
</dbReference>
<dbReference type="GO" id="GO:0031177">
    <property type="term" value="F:phosphopantetheine binding"/>
    <property type="evidence" value="ECO:0007669"/>
    <property type="project" value="InterPro"/>
</dbReference>
<dbReference type="SUPFAM" id="SSF53901">
    <property type="entry name" value="Thiolase-like"/>
    <property type="match status" value="1"/>
</dbReference>
<dbReference type="Pfam" id="PF00109">
    <property type="entry name" value="ketoacyl-synt"/>
    <property type="match status" value="1"/>
</dbReference>
<proteinExistence type="predicted"/>
<dbReference type="PROSITE" id="PS00012">
    <property type="entry name" value="PHOSPHOPANTETHEINE"/>
    <property type="match status" value="1"/>
</dbReference>
<dbReference type="InterPro" id="IPR023213">
    <property type="entry name" value="CAT-like_dom_sf"/>
</dbReference>
<dbReference type="InterPro" id="IPR016035">
    <property type="entry name" value="Acyl_Trfase/lysoPLipase"/>
</dbReference>
<dbReference type="GO" id="GO:0004312">
    <property type="term" value="F:fatty acid synthase activity"/>
    <property type="evidence" value="ECO:0007669"/>
    <property type="project" value="TreeGrafter"/>
</dbReference>
<dbReference type="Gene3D" id="3.40.366.10">
    <property type="entry name" value="Malonyl-Coenzyme A Acyl Carrier Protein, domain 2"/>
    <property type="match status" value="1"/>
</dbReference>
<gene>
    <name evidence="14" type="ORF">PRIO_1738</name>
</gene>
<dbReference type="SUPFAM" id="SSF52151">
    <property type="entry name" value="FabD/lysophospholipase-like"/>
    <property type="match status" value="1"/>
</dbReference>
<dbReference type="Pfam" id="PF02801">
    <property type="entry name" value="Ketoacyl-synt_C"/>
    <property type="match status" value="1"/>
</dbReference>
<evidence type="ECO:0000256" key="9">
    <source>
        <dbReference type="ARBA" id="ARBA00023268"/>
    </source>
</evidence>
<dbReference type="CDD" id="cd19531">
    <property type="entry name" value="LCL_NRPS-like"/>
    <property type="match status" value="1"/>
</dbReference>
<protein>
    <submittedName>
        <fullName evidence="14">Uncharacterized protein</fullName>
    </submittedName>
</protein>
<dbReference type="KEGG" id="pri:PRIO_1738"/>
<dbReference type="PANTHER" id="PTHR43775">
    <property type="entry name" value="FATTY ACID SYNTHASE"/>
    <property type="match status" value="1"/>
</dbReference>
<sequence length="2184" mass="242559">MKENTRTGLEVAIIGMSGSFPGAKNLEQFFQNVKNGVDSISFFTDEQLAEAGVPAEVYTKENFVKAKGYLNECEYFDNSFFGYTPNEAQFMDPQTRLLHEHAWMALEDAGYPPGRTQDAIGVYAGGRPHFHWEALSLSMGSRNGTEDFEIAHLNDKDLMSTRVSYKLNLKGPSYTLFTACSTSLVAVHAACQGVISGECDMAVAGGVSVTSPLQNGYFHQDGMILSSDGRCRAFDAASDGTVVGNGIGLVILKRLEDALDDNDHIYAVIKGTAINNDGSRKVGYSAPSVDGQAEVIRTAHRVAGVDPKEIGYIEAHGTGTALGDPIEVKALTTAFQTKRKHFCGLGSVKTNIGHLDSAAGIAGLIKAVLALHNKCLLPTLHFANPNPHLMLEDSPFYLVDRMREWENGSGPRRAGVSSFGVGGTNAHIVLEEAPSGQSVKQAEAQEQLLVFSAKTREALEQSIEAFVQDVQKNPGKASADIAYTLQQGREHFSYRQYVSCRTLLAGCAALRVKADQALWVDPKKELKPVYFWFAGMALEEAVQHYHSCLHHPYCREEMEELLLQASGIRGVKRDELLSGGSDVYIGQTPVFLFQLALAKWLLRVGVKPAALMGTGTGAYVAGCLAGVFTLEEALMLMEKRDRLLEEWRGSEGDLFLLEALQSEFYEAFDSVTLSAPAIPLLSADAGSNTVLDVTLPDYWVNALGADDDGKSLPAKAEEADKHLVLHFGAAGEPSGPSGYISLVKSGPELLETVGCIWANGYPLQWDELAKHQNRARVILPTYPFTRKRYWVDTQQIKQFQNIWKRQEPQPGKENKEEWMYVPSWIRSEYMPEEREQQQGLIAVFATQEPFVARCIERLEQMGHTIARIEAGESFQQNNLSFEINPEITDDLTRLLDILVRRGDGPVRIVHFWCMHPQSAAREQLPEAEECNRLGYYTLLNIARAVSQLQLQQPVTIDIVANQVAEVTGNETVVPAKATLFGPLRVIPKEYENIACRLIDTDQYDHHILCRILSGPENNRRADWIALRNNYIWEPAFKQVRLTTPLHAVHKRLTSGGVYVITGGLGGIGLHVAKYLAEQYQAQVVLLNRSQFLPEAEWDKWYAIHSGDDPVSQKIASLREIKAAASGFYLVQADITDAAQVRAVFGQILERCGAINGIIQAAGVPDGAVIQRRSREMCEAVFGTKIYGTQVLQKVIGELSRPVDFLLLFSSLSSLLAPPAQVAYSAANSFLDAFAQINTKRGYFTQAINWDRWENTGMTGLPAQSRPVSSAPGISYQPEEHPLFEYSVAENTGRTVFISYFHTGRDWVLNEHRIAGQAVLPGTCYLEMARAAYQSASSDPEAAVMIRDVFFLTPLAVADNTEVPVRTILTRDAEGCQFTIESCREAPEGRWILHARGRIDTAGIKSQGYELAAIRNACDHSRYGREHYNNRRDSQFRYGPRWDSYHWGGFSEQEGLSWIELPQAFAGDLAVYGFHPAILDVALVHMGLAQTGAGQYVPFGYRNITVHGKVPGRVYSYIRHRTEHSFGSKIMEFDLTIMDEHGQGIVEIEGYQVTAVTNEQVSGGGAAAEKTTAVQAAQVTANGNSGALTPEEGLMILDAALSTAYPQVIVSTVDLPARVEAYRNEKVNLYQDNGGSSAADKVQASGVNMSAEELEHVIRSIWQSVLGHEQISREDDFFDLGGDSLKVLTVAERIYQAVNIKIPVSVFFHTTVLNELARHIQAASHTTNEYAAIQKAAPGAYYPLSSAQKRLYFQQQLQPDSVAYNILEITSVEGNLDPGKLQNAFDLLIQRHAVLRTSFDVINGEIVQIIHDRAEFQVEHVTVKEDEVDQVVEQFMQPFDLRSAPLLRVKIVRCGMQKYVWLFDIHHIIADNLSVEILKSELISIYNGQADQLKPILLEYVDFVGWQNEQIRRGKFDKQTEYWLQQLSGELPESRLPADYPRPAVLSHQGDIYTFTLDETVTGRLKQGMKRNTTTLFMNMMALFSVLLQKYTGQDEVMIGASLAGRNHADLADMVGMFANVLPFRSRINRDGSFEQLLTEVKTQSLQIFENQDVQFEVLVEALGRSHQLSENPLFNVMLVLPDVAPAEAAMDQVRLQAYPFCNPSSKFDLTLWVYDYDDSIEMRMEYSTDLFARKTIITMCRHLLDIASLVAGNPDILIKEIMLDSGLVRTEALDLLDDGNDFAF</sequence>
<feature type="region of interest" description="C-terminal hotdog fold" evidence="10">
    <location>
        <begin position="1418"/>
        <end position="1561"/>
    </location>
</feature>
<dbReference type="UniPathway" id="UPA01003"/>
<evidence type="ECO:0000259" key="12">
    <source>
        <dbReference type="PROSITE" id="PS52004"/>
    </source>
</evidence>
<dbReference type="InterPro" id="IPR020806">
    <property type="entry name" value="PKS_PP-bd"/>
</dbReference>
<dbReference type="PROSITE" id="PS52004">
    <property type="entry name" value="KS3_2"/>
    <property type="match status" value="1"/>
</dbReference>
<feature type="active site" description="Proton donor; for dehydratase activity" evidence="10">
    <location>
        <position position="1479"/>
    </location>
</feature>
<feature type="active site" description="Proton acceptor; for dehydratase activity" evidence="10">
    <location>
        <position position="1311"/>
    </location>
</feature>
<dbReference type="HOGENOM" id="CLU_000022_35_4_9"/>
<dbReference type="Pfam" id="PF21089">
    <property type="entry name" value="PKS_DH_N"/>
    <property type="match status" value="1"/>
</dbReference>
<dbReference type="InterPro" id="IPR018201">
    <property type="entry name" value="Ketoacyl_synth_AS"/>
</dbReference>
<feature type="domain" description="PKS/mFAS DH" evidence="13">
    <location>
        <begin position="1280"/>
        <end position="1561"/>
    </location>
</feature>
<dbReference type="Gene3D" id="3.10.129.110">
    <property type="entry name" value="Polyketide synthase dehydratase"/>
    <property type="match status" value="1"/>
</dbReference>
<evidence type="ECO:0000313" key="15">
    <source>
        <dbReference type="Proteomes" id="UP000033163"/>
    </source>
</evidence>
<evidence type="ECO:0000256" key="1">
    <source>
        <dbReference type="ARBA" id="ARBA00001957"/>
    </source>
</evidence>
<dbReference type="Pfam" id="PF08659">
    <property type="entry name" value="KR"/>
    <property type="match status" value="1"/>
</dbReference>
<dbReference type="EMBL" id="LN831776">
    <property type="protein sequence ID" value="CQR54135.1"/>
    <property type="molecule type" value="Genomic_DNA"/>
</dbReference>
<keyword evidence="4" id="KW-0596">Phosphopantetheine</keyword>
<evidence type="ECO:0000256" key="6">
    <source>
        <dbReference type="ARBA" id="ARBA00022679"/>
    </source>
</evidence>
<dbReference type="FunFam" id="3.40.47.10:FF:000042">
    <property type="entry name" value="Polyketide synthase Pks13"/>
    <property type="match status" value="1"/>
</dbReference>
<dbReference type="InterPro" id="IPR001242">
    <property type="entry name" value="Condensation_dom"/>
</dbReference>
<evidence type="ECO:0000313" key="14">
    <source>
        <dbReference type="EMBL" id="CQR54135.1"/>
    </source>
</evidence>
<dbReference type="InterPro" id="IPR049552">
    <property type="entry name" value="PKS_DH_N"/>
</dbReference>
<comment type="pathway">
    <text evidence="3">Antibiotic biosynthesis; bacillaene biosynthesis.</text>
</comment>
<accession>A0A0E3WGU5</accession>
<feature type="domain" description="Ketosynthase family 3 (KS3)" evidence="12">
    <location>
        <begin position="8"/>
        <end position="432"/>
    </location>
</feature>
<keyword evidence="8" id="KW-0443">Lipid metabolism</keyword>
<dbReference type="InterPro" id="IPR049900">
    <property type="entry name" value="PKS_mFAS_DH"/>
</dbReference>
<keyword evidence="9" id="KW-0511">Multifunctional enzyme</keyword>
<dbReference type="InterPro" id="IPR049490">
    <property type="entry name" value="C883_1060-like_KR_N"/>
</dbReference>
<keyword evidence="7" id="KW-0276">Fatty acid metabolism</keyword>
<dbReference type="InterPro" id="IPR042104">
    <property type="entry name" value="PKS_dehydratase_sf"/>
</dbReference>
<dbReference type="Gene3D" id="3.40.47.10">
    <property type="match status" value="1"/>
</dbReference>
<dbReference type="RefSeq" id="WP_020431303.1">
    <property type="nucleotide sequence ID" value="NZ_AGBD01001251.1"/>
</dbReference>
<dbReference type="PROSITE" id="PS52019">
    <property type="entry name" value="PKS_MFAS_DH"/>
    <property type="match status" value="1"/>
</dbReference>
<dbReference type="Pfam" id="PF16197">
    <property type="entry name" value="KAsynt_C_assoc"/>
    <property type="match status" value="1"/>
</dbReference>
<dbReference type="STRING" id="483937.AMQ84_29505"/>
<dbReference type="SMART" id="SM00822">
    <property type="entry name" value="PKS_KR"/>
    <property type="match status" value="1"/>
</dbReference>
<dbReference type="InterPro" id="IPR006162">
    <property type="entry name" value="Ppantetheine_attach_site"/>
</dbReference>
<comment type="cofactor">
    <cofactor evidence="1">
        <name>pantetheine 4'-phosphate</name>
        <dbReference type="ChEBI" id="CHEBI:47942"/>
    </cofactor>
</comment>
<dbReference type="InterPro" id="IPR009081">
    <property type="entry name" value="PP-bd_ACP"/>
</dbReference>
<dbReference type="InterPro" id="IPR001227">
    <property type="entry name" value="Ac_transferase_dom_sf"/>
</dbReference>
<comment type="function">
    <text evidence="2">Involved in some intermediate steps for the synthesis of the antibiotic polyketide bacillaene which is involved in secondary metabolism.</text>
</comment>
<reference evidence="15" key="1">
    <citation type="submission" date="2015-03" db="EMBL/GenBank/DDBJ databases">
        <authorList>
            <person name="Wibberg D."/>
        </authorList>
    </citation>
    <scope>NUCLEOTIDE SEQUENCE [LARGE SCALE GENOMIC DNA]</scope>
</reference>
<dbReference type="Pfam" id="PF00668">
    <property type="entry name" value="Condensation"/>
    <property type="match status" value="1"/>
</dbReference>
<dbReference type="Pfam" id="PF14765">
    <property type="entry name" value="PS-DH"/>
    <property type="match status" value="1"/>
</dbReference>
<dbReference type="InterPro" id="IPR049551">
    <property type="entry name" value="PKS_DH_C"/>
</dbReference>
<evidence type="ECO:0000256" key="7">
    <source>
        <dbReference type="ARBA" id="ARBA00022832"/>
    </source>
</evidence>
<evidence type="ECO:0000256" key="10">
    <source>
        <dbReference type="PROSITE-ProRule" id="PRU01363"/>
    </source>
</evidence>
<dbReference type="GO" id="GO:0006633">
    <property type="term" value="P:fatty acid biosynthetic process"/>
    <property type="evidence" value="ECO:0007669"/>
    <property type="project" value="InterPro"/>
</dbReference>
<dbReference type="InterPro" id="IPR032821">
    <property type="entry name" value="PKS_assoc"/>
</dbReference>
<dbReference type="InterPro" id="IPR016039">
    <property type="entry name" value="Thiolase-like"/>
</dbReference>
<dbReference type="Gene3D" id="1.10.1240.100">
    <property type="match status" value="1"/>
</dbReference>
<dbReference type="PROSITE" id="PS50075">
    <property type="entry name" value="CARRIER"/>
    <property type="match status" value="1"/>
</dbReference>
<dbReference type="Pfam" id="PF00550">
    <property type="entry name" value="PP-binding"/>
    <property type="match status" value="1"/>
</dbReference>
<dbReference type="InterPro" id="IPR013968">
    <property type="entry name" value="PKS_KR"/>
</dbReference>
<dbReference type="InterPro" id="IPR014030">
    <property type="entry name" value="Ketoacyl_synth_N"/>
</dbReference>
<organism evidence="14 15">
    <name type="scientific">Paenibacillus riograndensis SBR5</name>
    <dbReference type="NCBI Taxonomy" id="1073571"/>
    <lineage>
        <taxon>Bacteria</taxon>
        <taxon>Bacillati</taxon>
        <taxon>Bacillota</taxon>
        <taxon>Bacilli</taxon>
        <taxon>Bacillales</taxon>
        <taxon>Paenibacillaceae</taxon>
        <taxon>Paenibacillus</taxon>
        <taxon>Paenibacillus sonchi group</taxon>
    </lineage>
</organism>
<dbReference type="Gene3D" id="3.30.70.3290">
    <property type="match status" value="1"/>
</dbReference>
<evidence type="ECO:0000256" key="3">
    <source>
        <dbReference type="ARBA" id="ARBA00004789"/>
    </source>
</evidence>
<evidence type="ECO:0000256" key="8">
    <source>
        <dbReference type="ARBA" id="ARBA00023098"/>
    </source>
</evidence>
<dbReference type="SUPFAM" id="SSF51735">
    <property type="entry name" value="NAD(P)-binding Rossmann-fold domains"/>
    <property type="match status" value="2"/>
</dbReference>
<dbReference type="InterPro" id="IPR014031">
    <property type="entry name" value="Ketoacyl_synth_C"/>
</dbReference>
<dbReference type="CDD" id="cd00833">
    <property type="entry name" value="PKS"/>
    <property type="match status" value="1"/>
</dbReference>
<dbReference type="SMART" id="SM00825">
    <property type="entry name" value="PKS_KS"/>
    <property type="match status" value="1"/>
</dbReference>
<name>A0A0E3WGU5_9BACL</name>
<feature type="domain" description="Carrier" evidence="11">
    <location>
        <begin position="1648"/>
        <end position="1723"/>
    </location>
</feature>
<dbReference type="SUPFAM" id="SSF52777">
    <property type="entry name" value="CoA-dependent acyltransferases"/>
    <property type="match status" value="2"/>
</dbReference>
<dbReference type="SMART" id="SM00826">
    <property type="entry name" value="PKS_DH"/>
    <property type="match status" value="1"/>
</dbReference>
<keyword evidence="6" id="KW-0808">Transferase</keyword>
<dbReference type="SUPFAM" id="SSF47336">
    <property type="entry name" value="ACP-like"/>
    <property type="match status" value="1"/>
</dbReference>
<dbReference type="GO" id="GO:0004315">
    <property type="term" value="F:3-oxoacyl-[acyl-carrier-protein] synthase activity"/>
    <property type="evidence" value="ECO:0007669"/>
    <property type="project" value="InterPro"/>
</dbReference>
<evidence type="ECO:0000259" key="11">
    <source>
        <dbReference type="PROSITE" id="PS50075"/>
    </source>
</evidence>
<evidence type="ECO:0000259" key="13">
    <source>
        <dbReference type="PROSITE" id="PS52019"/>
    </source>
</evidence>
<feature type="region of interest" description="N-terminal hotdog fold" evidence="10">
    <location>
        <begin position="1280"/>
        <end position="1405"/>
    </location>
</feature>
<dbReference type="InterPro" id="IPR057326">
    <property type="entry name" value="KR_dom"/>
</dbReference>
<dbReference type="PROSITE" id="PS00606">
    <property type="entry name" value="KS3_1"/>
    <property type="match status" value="1"/>
</dbReference>
<dbReference type="InterPro" id="IPR020841">
    <property type="entry name" value="PKS_Beta-ketoAc_synthase_dom"/>
</dbReference>
<dbReference type="Pfam" id="PF21394">
    <property type="entry name" value="Beta-ketacyl_N"/>
    <property type="match status" value="1"/>
</dbReference>
<dbReference type="InterPro" id="IPR036291">
    <property type="entry name" value="NAD(P)-bd_dom_sf"/>
</dbReference>
<keyword evidence="5" id="KW-0597">Phosphoprotein</keyword>
<evidence type="ECO:0000256" key="2">
    <source>
        <dbReference type="ARBA" id="ARBA00003299"/>
    </source>
</evidence>
<dbReference type="PANTHER" id="PTHR43775:SF51">
    <property type="entry name" value="INACTIVE PHENOLPHTHIOCEROL SYNTHESIS POLYKETIDE SYNTHASE TYPE I PKS1-RELATED"/>
    <property type="match status" value="1"/>
</dbReference>
<evidence type="ECO:0000256" key="5">
    <source>
        <dbReference type="ARBA" id="ARBA00022553"/>
    </source>
</evidence>
<dbReference type="SMART" id="SM00823">
    <property type="entry name" value="PKS_PP"/>
    <property type="match status" value="1"/>
</dbReference>